<protein>
    <submittedName>
        <fullName evidence="1">Uncharacterized protein</fullName>
    </submittedName>
</protein>
<keyword evidence="2" id="KW-1185">Reference proteome</keyword>
<evidence type="ECO:0000313" key="2">
    <source>
        <dbReference type="Proteomes" id="UP001151760"/>
    </source>
</evidence>
<accession>A0ABQ5AD50</accession>
<evidence type="ECO:0000313" key="1">
    <source>
        <dbReference type="EMBL" id="GJT00591.1"/>
    </source>
</evidence>
<dbReference type="EMBL" id="BQNB010012207">
    <property type="protein sequence ID" value="GJT00591.1"/>
    <property type="molecule type" value="Genomic_DNA"/>
</dbReference>
<proteinExistence type="predicted"/>
<name>A0ABQ5AD50_9ASTR</name>
<dbReference type="Proteomes" id="UP001151760">
    <property type="component" value="Unassembled WGS sequence"/>
</dbReference>
<reference evidence="1" key="2">
    <citation type="submission" date="2022-01" db="EMBL/GenBank/DDBJ databases">
        <authorList>
            <person name="Yamashiro T."/>
            <person name="Shiraishi A."/>
            <person name="Satake H."/>
            <person name="Nakayama K."/>
        </authorList>
    </citation>
    <scope>NUCLEOTIDE SEQUENCE</scope>
</reference>
<reference evidence="1" key="1">
    <citation type="journal article" date="2022" name="Int. J. Mol. Sci.">
        <title>Draft Genome of Tanacetum Coccineum: Genomic Comparison of Closely Related Tanacetum-Family Plants.</title>
        <authorList>
            <person name="Yamashiro T."/>
            <person name="Shiraishi A."/>
            <person name="Nakayama K."/>
            <person name="Satake H."/>
        </authorList>
    </citation>
    <scope>NUCLEOTIDE SEQUENCE</scope>
</reference>
<gene>
    <name evidence="1" type="ORF">Tco_0821760</name>
</gene>
<comment type="caution">
    <text evidence="1">The sequence shown here is derived from an EMBL/GenBank/DDBJ whole genome shotgun (WGS) entry which is preliminary data.</text>
</comment>
<sequence>MTAMKDLKAAFRGKTYASKQKTHSGSVEIHHIKQMDGESTEVYGRYKEKLSGKWKESRECMKISGFMHRITQP</sequence>
<organism evidence="1 2">
    <name type="scientific">Tanacetum coccineum</name>
    <dbReference type="NCBI Taxonomy" id="301880"/>
    <lineage>
        <taxon>Eukaryota</taxon>
        <taxon>Viridiplantae</taxon>
        <taxon>Streptophyta</taxon>
        <taxon>Embryophyta</taxon>
        <taxon>Tracheophyta</taxon>
        <taxon>Spermatophyta</taxon>
        <taxon>Magnoliopsida</taxon>
        <taxon>eudicotyledons</taxon>
        <taxon>Gunneridae</taxon>
        <taxon>Pentapetalae</taxon>
        <taxon>asterids</taxon>
        <taxon>campanulids</taxon>
        <taxon>Asterales</taxon>
        <taxon>Asteraceae</taxon>
        <taxon>Asteroideae</taxon>
        <taxon>Anthemideae</taxon>
        <taxon>Anthemidinae</taxon>
        <taxon>Tanacetum</taxon>
    </lineage>
</organism>